<sequence length="250" mass="28046">MSAELSNSEIEKIARIIHTCIDEDKPNKIISTLCMLTISQRKSIVTFKIDGRPALYVACLKGNADITKYLLDECDPDVEQKGLFKIRNLKNDIEAPPLWCATVEFLVEHSADIRKTTEKGYSCLMAAIASRELCAYLISKGASVNASSIDRYTALHYAAHANKLETVMLLCRNGGPMTAKTNYQETPLKIAAIRGSSSVMKYFLDYYEFPVEEKCDTFDLLGCCLIDDDVTQCFLMWETAIKLHFEVSNP</sequence>
<dbReference type="OrthoDB" id="19174at2759"/>
<dbReference type="PANTHER" id="PTHR24161">
    <property type="entry name" value="ANK_REP_REGION DOMAIN-CONTAINING PROTEIN-RELATED"/>
    <property type="match status" value="1"/>
</dbReference>
<dbReference type="Pfam" id="PF12796">
    <property type="entry name" value="Ank_2"/>
    <property type="match status" value="1"/>
</dbReference>
<dbReference type="Proteomes" id="UP000507470">
    <property type="component" value="Unassembled WGS sequence"/>
</dbReference>
<accession>A0A6J8ECP9</accession>
<keyword evidence="1" id="KW-0677">Repeat</keyword>
<dbReference type="SUPFAM" id="SSF48403">
    <property type="entry name" value="Ankyrin repeat"/>
    <property type="match status" value="1"/>
</dbReference>
<evidence type="ECO:0000313" key="4">
    <source>
        <dbReference type="EMBL" id="CAC5418078.1"/>
    </source>
</evidence>
<dbReference type="AlphaFoldDB" id="A0A6J8ECP9"/>
<gene>
    <name evidence="4" type="ORF">MCOR_50537</name>
</gene>
<keyword evidence="2 3" id="KW-0040">ANK repeat</keyword>
<evidence type="ECO:0000313" key="5">
    <source>
        <dbReference type="Proteomes" id="UP000507470"/>
    </source>
</evidence>
<dbReference type="InterPro" id="IPR036770">
    <property type="entry name" value="Ankyrin_rpt-contain_sf"/>
</dbReference>
<feature type="repeat" description="ANK" evidence="3">
    <location>
        <begin position="150"/>
        <end position="182"/>
    </location>
</feature>
<dbReference type="InterPro" id="IPR002110">
    <property type="entry name" value="Ankyrin_rpt"/>
</dbReference>
<proteinExistence type="predicted"/>
<dbReference type="Pfam" id="PF13606">
    <property type="entry name" value="Ank_3"/>
    <property type="match status" value="1"/>
</dbReference>
<organism evidence="4 5">
    <name type="scientific">Mytilus coruscus</name>
    <name type="common">Sea mussel</name>
    <dbReference type="NCBI Taxonomy" id="42192"/>
    <lineage>
        <taxon>Eukaryota</taxon>
        <taxon>Metazoa</taxon>
        <taxon>Spiralia</taxon>
        <taxon>Lophotrochozoa</taxon>
        <taxon>Mollusca</taxon>
        <taxon>Bivalvia</taxon>
        <taxon>Autobranchia</taxon>
        <taxon>Pteriomorphia</taxon>
        <taxon>Mytilida</taxon>
        <taxon>Mytiloidea</taxon>
        <taxon>Mytilidae</taxon>
        <taxon>Mytilinae</taxon>
        <taxon>Mytilus</taxon>
    </lineage>
</organism>
<keyword evidence="5" id="KW-1185">Reference proteome</keyword>
<reference evidence="4 5" key="1">
    <citation type="submission" date="2020-06" db="EMBL/GenBank/DDBJ databases">
        <authorList>
            <person name="Li R."/>
            <person name="Bekaert M."/>
        </authorList>
    </citation>
    <scope>NUCLEOTIDE SEQUENCE [LARGE SCALE GENOMIC DNA]</scope>
    <source>
        <strain evidence="5">wild</strain>
    </source>
</reference>
<dbReference type="SMART" id="SM00248">
    <property type="entry name" value="ANK"/>
    <property type="match status" value="4"/>
</dbReference>
<dbReference type="PROSITE" id="PS50088">
    <property type="entry name" value="ANK_REPEAT"/>
    <property type="match status" value="1"/>
</dbReference>
<name>A0A6J8ECP9_MYTCO</name>
<evidence type="ECO:0000256" key="2">
    <source>
        <dbReference type="ARBA" id="ARBA00023043"/>
    </source>
</evidence>
<dbReference type="EMBL" id="CACVKT020008862">
    <property type="protein sequence ID" value="CAC5418078.1"/>
    <property type="molecule type" value="Genomic_DNA"/>
</dbReference>
<protein>
    <submittedName>
        <fullName evidence="4">Uncharacterized protein</fullName>
    </submittedName>
</protein>
<dbReference type="PANTHER" id="PTHR24161:SF85">
    <property type="entry name" value="PALMITOYLTRANSFERASE HIP14"/>
    <property type="match status" value="1"/>
</dbReference>
<evidence type="ECO:0000256" key="1">
    <source>
        <dbReference type="ARBA" id="ARBA00022737"/>
    </source>
</evidence>
<evidence type="ECO:0000256" key="3">
    <source>
        <dbReference type="PROSITE-ProRule" id="PRU00023"/>
    </source>
</evidence>
<dbReference type="Gene3D" id="1.25.40.20">
    <property type="entry name" value="Ankyrin repeat-containing domain"/>
    <property type="match status" value="1"/>
</dbReference>